<dbReference type="SUPFAM" id="SSF52833">
    <property type="entry name" value="Thioredoxin-like"/>
    <property type="match status" value="1"/>
</dbReference>
<dbReference type="InterPro" id="IPR050553">
    <property type="entry name" value="Thioredoxin_ResA/DsbE_sf"/>
</dbReference>
<evidence type="ECO:0000313" key="3">
    <source>
        <dbReference type="EMBL" id="MFB5681213.1"/>
    </source>
</evidence>
<evidence type="ECO:0000256" key="1">
    <source>
        <dbReference type="ARBA" id="ARBA00023157"/>
    </source>
</evidence>
<dbReference type="InterPro" id="IPR036249">
    <property type="entry name" value="Thioredoxin-like_sf"/>
</dbReference>
<dbReference type="PANTHER" id="PTHR42852">
    <property type="entry name" value="THIOL:DISULFIDE INTERCHANGE PROTEIN DSBE"/>
    <property type="match status" value="1"/>
</dbReference>
<dbReference type="CDD" id="cd02966">
    <property type="entry name" value="TlpA_like_family"/>
    <property type="match status" value="1"/>
</dbReference>
<protein>
    <submittedName>
        <fullName evidence="3">TlpA family protein disulfide reductase</fullName>
    </submittedName>
</protein>
<reference evidence="3 4" key="1">
    <citation type="submission" date="2024-09" db="EMBL/GenBank/DDBJ databases">
        <authorList>
            <person name="Ruan L."/>
        </authorList>
    </citation>
    <scope>NUCLEOTIDE SEQUENCE [LARGE SCALE GENOMIC DNA]</scope>
    <source>
        <strain evidence="3 4">D33</strain>
    </source>
</reference>
<gene>
    <name evidence="3" type="ORF">ACE3NQ_09850</name>
</gene>
<keyword evidence="4" id="KW-1185">Reference proteome</keyword>
<evidence type="ECO:0000313" key="4">
    <source>
        <dbReference type="Proteomes" id="UP001580407"/>
    </source>
</evidence>
<feature type="domain" description="Thioredoxin" evidence="2">
    <location>
        <begin position="41"/>
        <end position="180"/>
    </location>
</feature>
<name>A0ABV5B6A3_9BACL</name>
<proteinExistence type="predicted"/>
<comment type="caution">
    <text evidence="3">The sequence shown here is derived from an EMBL/GenBank/DDBJ whole genome shotgun (WGS) entry which is preliminary data.</text>
</comment>
<sequence>MLTAGLAIGAVFTGIAAIDPASAFADKPAAVVAAPAALSMAEEGAAAPVNTLKGLDGKTYTVGQGNGKIQLLSFWASWCDPCRIEAPLLNELAAKYRTKLDVYGINVTKYDRKEDVRKFAKSLGLAYPILLDKSGEVFDVYRGAAFPTSVLIDGNGTVREMLLGVYSKEELEGKIRKLTEELDTK</sequence>
<dbReference type="InterPro" id="IPR013766">
    <property type="entry name" value="Thioredoxin_domain"/>
</dbReference>
<keyword evidence="1" id="KW-1015">Disulfide bond</keyword>
<dbReference type="PANTHER" id="PTHR42852:SF13">
    <property type="entry name" value="PROTEIN DIPZ"/>
    <property type="match status" value="1"/>
</dbReference>
<dbReference type="EMBL" id="JBHILM010000009">
    <property type="protein sequence ID" value="MFB5681213.1"/>
    <property type="molecule type" value="Genomic_DNA"/>
</dbReference>
<dbReference type="Proteomes" id="UP001580407">
    <property type="component" value="Unassembled WGS sequence"/>
</dbReference>
<organism evidence="3 4">
    <name type="scientific">Paenibacillus terreus</name>
    <dbReference type="NCBI Taxonomy" id="1387834"/>
    <lineage>
        <taxon>Bacteria</taxon>
        <taxon>Bacillati</taxon>
        <taxon>Bacillota</taxon>
        <taxon>Bacilli</taxon>
        <taxon>Bacillales</taxon>
        <taxon>Paenibacillaceae</taxon>
        <taxon>Paenibacillus</taxon>
    </lineage>
</organism>
<evidence type="ECO:0000259" key="2">
    <source>
        <dbReference type="PROSITE" id="PS51352"/>
    </source>
</evidence>
<dbReference type="PROSITE" id="PS51352">
    <property type="entry name" value="THIOREDOXIN_2"/>
    <property type="match status" value="1"/>
</dbReference>
<dbReference type="Gene3D" id="3.40.30.10">
    <property type="entry name" value="Glutaredoxin"/>
    <property type="match status" value="1"/>
</dbReference>
<dbReference type="Pfam" id="PF00578">
    <property type="entry name" value="AhpC-TSA"/>
    <property type="match status" value="1"/>
</dbReference>
<dbReference type="InterPro" id="IPR000866">
    <property type="entry name" value="AhpC/TSA"/>
</dbReference>
<accession>A0ABV5B6A3</accession>